<reference evidence="1 2" key="1">
    <citation type="submission" date="2019-12" db="EMBL/GenBank/DDBJ databases">
        <title>The draft genomic sequence of strain Chitinophaga oryziterrae JCM 16595.</title>
        <authorList>
            <person name="Zhang X."/>
        </authorList>
    </citation>
    <scope>NUCLEOTIDE SEQUENCE [LARGE SCALE GENOMIC DNA]</scope>
    <source>
        <strain evidence="1 2">JCM 16595</strain>
    </source>
</reference>
<comment type="caution">
    <text evidence="1">The sequence shown here is derived from an EMBL/GenBank/DDBJ whole genome shotgun (WGS) entry which is preliminary data.</text>
</comment>
<name>A0A6N8JD02_9BACT</name>
<dbReference type="Pfam" id="PF07209">
    <property type="entry name" value="DUF1415"/>
    <property type="match status" value="1"/>
</dbReference>
<dbReference type="Proteomes" id="UP000468388">
    <property type="component" value="Unassembled WGS sequence"/>
</dbReference>
<dbReference type="OrthoDB" id="277390at2"/>
<dbReference type="InterPro" id="IPR009858">
    <property type="entry name" value="DUF1415"/>
</dbReference>
<dbReference type="RefSeq" id="WP_157301700.1">
    <property type="nucleotide sequence ID" value="NZ_BAAAZB010000004.1"/>
</dbReference>
<keyword evidence="2" id="KW-1185">Reference proteome</keyword>
<evidence type="ECO:0000313" key="1">
    <source>
        <dbReference type="EMBL" id="MVT43093.1"/>
    </source>
</evidence>
<organism evidence="1 2">
    <name type="scientific">Chitinophaga oryziterrae</name>
    <dbReference type="NCBI Taxonomy" id="1031224"/>
    <lineage>
        <taxon>Bacteria</taxon>
        <taxon>Pseudomonadati</taxon>
        <taxon>Bacteroidota</taxon>
        <taxon>Chitinophagia</taxon>
        <taxon>Chitinophagales</taxon>
        <taxon>Chitinophagaceae</taxon>
        <taxon>Chitinophaga</taxon>
    </lineage>
</organism>
<accession>A0A6N8JD02</accession>
<dbReference type="EMBL" id="WRXO01000006">
    <property type="protein sequence ID" value="MVT43093.1"/>
    <property type="molecule type" value="Genomic_DNA"/>
</dbReference>
<protein>
    <submittedName>
        <fullName evidence="1">DUF1415 family protein</fullName>
    </submittedName>
</protein>
<proteinExistence type="predicted"/>
<dbReference type="AlphaFoldDB" id="A0A6N8JD02"/>
<gene>
    <name evidence="1" type="ORF">GO495_21020</name>
</gene>
<sequence>MGDDLQIIEQTKTWIKVVVVGCNFCPFAARVVKQQSVHYQVEHATTVSAGKDALLEECKRMDQEASIATTLLIFPHAFPSLDEYLDFVFKSEKLMKQRGYDGIYQLASFHPLYQFADTKTDDPENYTNRSIYPMLHLLREDDITKALEHYPDSSKIPESNINFARDKGATYMKMLRDSCI</sequence>
<evidence type="ECO:0000313" key="2">
    <source>
        <dbReference type="Proteomes" id="UP000468388"/>
    </source>
</evidence>